<dbReference type="PIRSF" id="PIRSF003165">
    <property type="entry name" value="Chaperone_SicA"/>
    <property type="match status" value="1"/>
</dbReference>
<dbReference type="NCBIfam" id="TIGR02552">
    <property type="entry name" value="LcrH_SycD"/>
    <property type="match status" value="1"/>
</dbReference>
<reference evidence="3 4" key="1">
    <citation type="submission" date="2022-11" db="EMBL/GenBank/DDBJ databases">
        <title>Spartinivicinus poritis sp. nov., isolated from scleractinian coral Porites lutea.</title>
        <authorList>
            <person name="Zhang G."/>
            <person name="Cai L."/>
            <person name="Wei Q."/>
        </authorList>
    </citation>
    <scope>NUCLEOTIDE SEQUENCE [LARGE SCALE GENOMIC DNA]</scope>
    <source>
        <strain evidence="3 4">A2-2</strain>
    </source>
</reference>
<keyword evidence="2" id="KW-0143">Chaperone</keyword>
<keyword evidence="4" id="KW-1185">Reference proteome</keyword>
<gene>
    <name evidence="3" type="ORF">ORQ98_03390</name>
</gene>
<proteinExistence type="inferred from homology"/>
<comment type="similarity">
    <text evidence="1">Belongs to the LcrH/SycD chaperone family.</text>
</comment>
<dbReference type="SUPFAM" id="SSF48452">
    <property type="entry name" value="TPR-like"/>
    <property type="match status" value="1"/>
</dbReference>
<evidence type="ECO:0000313" key="3">
    <source>
        <dbReference type="EMBL" id="MDE1461009.1"/>
    </source>
</evidence>
<dbReference type="Proteomes" id="UP001528823">
    <property type="component" value="Unassembled WGS sequence"/>
</dbReference>
<dbReference type="Pfam" id="PF07720">
    <property type="entry name" value="TPR_3"/>
    <property type="match status" value="2"/>
</dbReference>
<accession>A0ABT5U771</accession>
<dbReference type="Gene3D" id="1.25.40.10">
    <property type="entry name" value="Tetratricopeptide repeat domain"/>
    <property type="match status" value="1"/>
</dbReference>
<protein>
    <submittedName>
        <fullName evidence="3">SycD/LcrH family type III secretion system chaperone</fullName>
    </submittedName>
</protein>
<name>A0ABT5U771_9GAMM</name>
<comment type="caution">
    <text evidence="3">The sequence shown here is derived from an EMBL/GenBank/DDBJ whole genome shotgun (WGS) entry which is preliminary data.</text>
</comment>
<dbReference type="InterPro" id="IPR011716">
    <property type="entry name" value="TPR-3"/>
</dbReference>
<organism evidence="3 4">
    <name type="scientific">Spartinivicinus poritis</name>
    <dbReference type="NCBI Taxonomy" id="2994640"/>
    <lineage>
        <taxon>Bacteria</taxon>
        <taxon>Pseudomonadati</taxon>
        <taxon>Pseudomonadota</taxon>
        <taxon>Gammaproteobacteria</taxon>
        <taxon>Oceanospirillales</taxon>
        <taxon>Zooshikellaceae</taxon>
        <taxon>Spartinivicinus</taxon>
    </lineage>
</organism>
<dbReference type="InterPro" id="IPR016379">
    <property type="entry name" value="T3SS_Ca_resp_chp_LcrH/SycD_sub"/>
</dbReference>
<dbReference type="RefSeq" id="WP_274687378.1">
    <property type="nucleotide sequence ID" value="NZ_JAPMOU010000003.1"/>
</dbReference>
<dbReference type="PRINTS" id="PR01595">
    <property type="entry name" value="SYCDCHAPRONE"/>
</dbReference>
<evidence type="ECO:0000256" key="1">
    <source>
        <dbReference type="ARBA" id="ARBA00010244"/>
    </source>
</evidence>
<dbReference type="InterPro" id="IPR011990">
    <property type="entry name" value="TPR-like_helical_dom_sf"/>
</dbReference>
<evidence type="ECO:0000256" key="2">
    <source>
        <dbReference type="ARBA" id="ARBA00023186"/>
    </source>
</evidence>
<dbReference type="InterPro" id="IPR005415">
    <property type="entry name" value="T3SS_Ca_resp_chp_LcrH/SycD"/>
</dbReference>
<evidence type="ECO:0000313" key="4">
    <source>
        <dbReference type="Proteomes" id="UP001528823"/>
    </source>
</evidence>
<sequence>MAATNNSTSEQDKPNFEELFSFFGEGGALRDLTSFDDETIETAYAVAYQYYESGKYQEASKMFHLLCSLDHYQAKFFIGLGACRHMLKEYQAAIDAFSYVSVLEFSDPRAPFYAAECHLALNNIKEAESGFRATIEFAKGNKEYHDLKIEAENKLNMLLKLKNRKTDL</sequence>
<dbReference type="EMBL" id="JAPMOU010000003">
    <property type="protein sequence ID" value="MDE1461009.1"/>
    <property type="molecule type" value="Genomic_DNA"/>
</dbReference>